<evidence type="ECO:0000313" key="2">
    <source>
        <dbReference type="EMBL" id="RYO89096.1"/>
    </source>
</evidence>
<evidence type="ECO:0000313" key="3">
    <source>
        <dbReference type="Proteomes" id="UP000294003"/>
    </source>
</evidence>
<accession>A0ABY0HBW7</accession>
<gene>
    <name evidence="2" type="ORF">DL762_003376</name>
</gene>
<reference evidence="2 3" key="1">
    <citation type="submission" date="2018-06" db="EMBL/GenBank/DDBJ databases">
        <title>Complete Genomes of Monosporascus.</title>
        <authorList>
            <person name="Robinson A.J."/>
            <person name="Natvig D.O."/>
        </authorList>
    </citation>
    <scope>NUCLEOTIDE SEQUENCE [LARGE SCALE GENOMIC DNA]</scope>
    <source>
        <strain evidence="2 3">CBS 609.92</strain>
    </source>
</reference>
<proteinExistence type="predicted"/>
<dbReference type="EMBL" id="QJNS01000077">
    <property type="protein sequence ID" value="RYO89096.1"/>
    <property type="molecule type" value="Genomic_DNA"/>
</dbReference>
<protein>
    <submittedName>
        <fullName evidence="2">Uncharacterized protein</fullName>
    </submittedName>
</protein>
<comment type="caution">
    <text evidence="2">The sequence shown here is derived from an EMBL/GenBank/DDBJ whole genome shotgun (WGS) entry which is preliminary data.</text>
</comment>
<dbReference type="Proteomes" id="UP000294003">
    <property type="component" value="Unassembled WGS sequence"/>
</dbReference>
<name>A0ABY0HBW7_9PEZI</name>
<sequence>MDHARGHSTPNMRPFTSSTKHRGLALFALAAAGLAAAGVQYGRSAMRRNELAQRRGGAGSDAPNLYVSVDRSGGGI</sequence>
<evidence type="ECO:0000256" key="1">
    <source>
        <dbReference type="SAM" id="MobiDB-lite"/>
    </source>
</evidence>
<organism evidence="2 3">
    <name type="scientific">Monosporascus cannonballus</name>
    <dbReference type="NCBI Taxonomy" id="155416"/>
    <lineage>
        <taxon>Eukaryota</taxon>
        <taxon>Fungi</taxon>
        <taxon>Dikarya</taxon>
        <taxon>Ascomycota</taxon>
        <taxon>Pezizomycotina</taxon>
        <taxon>Sordariomycetes</taxon>
        <taxon>Xylariomycetidae</taxon>
        <taxon>Xylariales</taxon>
        <taxon>Xylariales incertae sedis</taxon>
        <taxon>Monosporascus</taxon>
    </lineage>
</organism>
<feature type="region of interest" description="Disordered" evidence="1">
    <location>
        <begin position="52"/>
        <end position="76"/>
    </location>
</feature>
<keyword evidence="3" id="KW-1185">Reference proteome</keyword>